<dbReference type="EMBL" id="LXFE01002293">
    <property type="protein sequence ID" value="OLL23109.1"/>
    <property type="molecule type" value="Genomic_DNA"/>
</dbReference>
<reference evidence="1 2" key="1">
    <citation type="submission" date="2016-04" db="EMBL/GenBank/DDBJ databases">
        <title>Evolutionary innovation and constraint leading to complex multicellularity in the Ascomycota.</title>
        <authorList>
            <person name="Cisse O."/>
            <person name="Nguyen A."/>
            <person name="Hewitt D.A."/>
            <person name="Jedd G."/>
            <person name="Stajich J.E."/>
        </authorList>
    </citation>
    <scope>NUCLEOTIDE SEQUENCE [LARGE SCALE GENOMIC DNA]</scope>
    <source>
        <strain evidence="1 2">DAH-3</strain>
    </source>
</reference>
<evidence type="ECO:0000313" key="1">
    <source>
        <dbReference type="EMBL" id="OLL23109.1"/>
    </source>
</evidence>
<dbReference type="AlphaFoldDB" id="A0A1U7LKE0"/>
<keyword evidence="2" id="KW-1185">Reference proteome</keyword>
<accession>A0A1U7LKE0</accession>
<evidence type="ECO:0000313" key="2">
    <source>
        <dbReference type="Proteomes" id="UP000186594"/>
    </source>
</evidence>
<comment type="caution">
    <text evidence="1">The sequence shown here is derived from an EMBL/GenBank/DDBJ whole genome shotgun (WGS) entry which is preliminary data.</text>
</comment>
<sequence>MDSLQLQIPATYPITRPPSPLSDLEADIPVNQLFFDSTIERATDDALRMPAVYPVSRPASPLFDPELGLPVAIESAGPSWLSLLVNFRW</sequence>
<dbReference type="Proteomes" id="UP000186594">
    <property type="component" value="Unassembled WGS sequence"/>
</dbReference>
<organism evidence="1 2">
    <name type="scientific">Neolecta irregularis (strain DAH-3)</name>
    <dbReference type="NCBI Taxonomy" id="1198029"/>
    <lineage>
        <taxon>Eukaryota</taxon>
        <taxon>Fungi</taxon>
        <taxon>Dikarya</taxon>
        <taxon>Ascomycota</taxon>
        <taxon>Taphrinomycotina</taxon>
        <taxon>Neolectales</taxon>
        <taxon>Neolectaceae</taxon>
        <taxon>Neolecta</taxon>
    </lineage>
</organism>
<name>A0A1U7LKE0_NEOID</name>
<protein>
    <submittedName>
        <fullName evidence="1">Uncharacterized protein</fullName>
    </submittedName>
</protein>
<proteinExistence type="predicted"/>
<gene>
    <name evidence="1" type="ORF">NEOLI_004916</name>
</gene>